<evidence type="ECO:0008006" key="5">
    <source>
        <dbReference type="Google" id="ProtNLM"/>
    </source>
</evidence>
<dbReference type="InterPro" id="IPR013022">
    <property type="entry name" value="Xyl_isomerase-like_TIM-brl"/>
</dbReference>
<dbReference type="InterPro" id="IPR046346">
    <property type="entry name" value="Aminoacid_DH-like_N_sf"/>
</dbReference>
<dbReference type="AlphaFoldDB" id="A0AAE0WRR0"/>
<dbReference type="InterPro" id="IPR050312">
    <property type="entry name" value="IolE/XylAMocC-like"/>
</dbReference>
<dbReference type="EMBL" id="JAUTXT010000009">
    <property type="protein sequence ID" value="KAK3676647.1"/>
    <property type="molecule type" value="Genomic_DNA"/>
</dbReference>
<organism evidence="3 4">
    <name type="scientific">Recurvomyces mirabilis</name>
    <dbReference type="NCBI Taxonomy" id="574656"/>
    <lineage>
        <taxon>Eukaryota</taxon>
        <taxon>Fungi</taxon>
        <taxon>Dikarya</taxon>
        <taxon>Ascomycota</taxon>
        <taxon>Pezizomycotina</taxon>
        <taxon>Dothideomycetes</taxon>
        <taxon>Dothideomycetidae</taxon>
        <taxon>Mycosphaerellales</taxon>
        <taxon>Teratosphaeriaceae</taxon>
        <taxon>Recurvomyces</taxon>
    </lineage>
</organism>
<dbReference type="SUPFAM" id="SSF51658">
    <property type="entry name" value="Xylose isomerase-like"/>
    <property type="match status" value="1"/>
</dbReference>
<dbReference type="PANTHER" id="PTHR12110">
    <property type="entry name" value="HYDROXYPYRUVATE ISOMERASE"/>
    <property type="match status" value="1"/>
</dbReference>
<feature type="domain" description="Shikimate dehydrogenase substrate binding N-terminal" evidence="2">
    <location>
        <begin position="301"/>
        <end position="380"/>
    </location>
</feature>
<keyword evidence="4" id="KW-1185">Reference proteome</keyword>
<dbReference type="Pfam" id="PF08501">
    <property type="entry name" value="Shikimate_dh_N"/>
    <property type="match status" value="1"/>
</dbReference>
<dbReference type="Pfam" id="PF01261">
    <property type="entry name" value="AP_endonuc_2"/>
    <property type="match status" value="1"/>
</dbReference>
<sequence>MARLRPAIATVSLGRSSAGHSITQKLQAASEFDFEGVEIFFECLQHHARDRFGASDRLEAEKLLAAAGDVRKTCDDLHLEVVCLQPFTFYDGLVDFDAHRQRIEDLKLWFRICKVLGTDLIQIPSNFAMEGTTGDRERLVADLDEAAQLGLAEAPPVRFAYEAISWADHIDLWEQSWEIVQKVNQPNLGLCLDVFHIAGRIWADPTTPSGQVDGGDSALQRSLAHLLRTIDIKKIFYVQLSWKGWVSMEMFNQSHYEVGNDVAKSHAARAQKSWQKLLSKLDYRRPGDSEQLQLGRRIALSGTPISHSLSPIFNHTLWSLIGLSWIYELMETTSLEDLFVELRSGTYVGASITMPHKIKALELVDEVSSEAQKIGAINTVLVSREKGSGERRLLGDNLDWKGMLLAMEAACSSVDQYTNKDIGMVIGAGATARTAVYMMCEHLHISEIYIVNRDAMEVSALVHDIKIRGVKANMIHVARVEDVSSCFRPTVAIGTVPDCKISSAEEEQAREVALRLLNLPALRAATQSCILDMCYSPDPETTQIIAAKKAGWVTVSGVEIVAAINVLQNEAWQGRSRETFWNTKVENHCKMAMQHALGKRACP</sequence>
<dbReference type="Gene3D" id="3.40.50.720">
    <property type="entry name" value="NAD(P)-binding Rossmann-like Domain"/>
    <property type="match status" value="1"/>
</dbReference>
<name>A0AAE0WRR0_9PEZI</name>
<evidence type="ECO:0000313" key="3">
    <source>
        <dbReference type="EMBL" id="KAK3676647.1"/>
    </source>
</evidence>
<dbReference type="InterPro" id="IPR036291">
    <property type="entry name" value="NAD(P)-bd_dom_sf"/>
</dbReference>
<dbReference type="SUPFAM" id="SSF53223">
    <property type="entry name" value="Aminoacid dehydrogenase-like, N-terminal domain"/>
    <property type="match status" value="1"/>
</dbReference>
<dbReference type="Gene3D" id="3.20.20.150">
    <property type="entry name" value="Divalent-metal-dependent TIM barrel enzymes"/>
    <property type="match status" value="1"/>
</dbReference>
<dbReference type="Gene3D" id="3.40.50.10860">
    <property type="entry name" value="Leucine Dehydrogenase, chain A, domain 1"/>
    <property type="match status" value="1"/>
</dbReference>
<gene>
    <name evidence="3" type="ORF">LTR78_003422</name>
</gene>
<evidence type="ECO:0000259" key="1">
    <source>
        <dbReference type="Pfam" id="PF01261"/>
    </source>
</evidence>
<protein>
    <recommendedName>
        <fullName evidence="5">3-dehydroshikimate dehydratase</fullName>
    </recommendedName>
</protein>
<dbReference type="InterPro" id="IPR013708">
    <property type="entry name" value="Shikimate_DH-bd_N"/>
</dbReference>
<comment type="caution">
    <text evidence="3">The sequence shown here is derived from an EMBL/GenBank/DDBJ whole genome shotgun (WGS) entry which is preliminary data.</text>
</comment>
<evidence type="ECO:0000313" key="4">
    <source>
        <dbReference type="Proteomes" id="UP001274830"/>
    </source>
</evidence>
<dbReference type="GO" id="GO:0004764">
    <property type="term" value="F:shikimate 3-dehydrogenase (NADP+) activity"/>
    <property type="evidence" value="ECO:0007669"/>
    <property type="project" value="InterPro"/>
</dbReference>
<feature type="domain" description="Xylose isomerase-like TIM barrel" evidence="1">
    <location>
        <begin position="26"/>
        <end position="240"/>
    </location>
</feature>
<proteinExistence type="predicted"/>
<dbReference type="SUPFAM" id="SSF51735">
    <property type="entry name" value="NAD(P)-binding Rossmann-fold domains"/>
    <property type="match status" value="1"/>
</dbReference>
<evidence type="ECO:0000259" key="2">
    <source>
        <dbReference type="Pfam" id="PF08501"/>
    </source>
</evidence>
<dbReference type="PANTHER" id="PTHR12110:SF21">
    <property type="entry name" value="XYLOSE ISOMERASE-LIKE TIM BARREL DOMAIN-CONTAINING PROTEIN"/>
    <property type="match status" value="1"/>
</dbReference>
<accession>A0AAE0WRR0</accession>
<reference evidence="3" key="1">
    <citation type="submission" date="2023-07" db="EMBL/GenBank/DDBJ databases">
        <title>Black Yeasts Isolated from many extreme environments.</title>
        <authorList>
            <person name="Coleine C."/>
            <person name="Stajich J.E."/>
            <person name="Selbmann L."/>
        </authorList>
    </citation>
    <scope>NUCLEOTIDE SEQUENCE</scope>
    <source>
        <strain evidence="3">CCFEE 5485</strain>
    </source>
</reference>
<dbReference type="Proteomes" id="UP001274830">
    <property type="component" value="Unassembled WGS sequence"/>
</dbReference>
<dbReference type="InterPro" id="IPR036237">
    <property type="entry name" value="Xyl_isomerase-like_sf"/>
</dbReference>